<accession>A0AB39ZY93</accession>
<dbReference type="Proteomes" id="UP001652628">
    <property type="component" value="Chromosome 2L"/>
</dbReference>
<feature type="compositionally biased region" description="Basic residues" evidence="1">
    <location>
        <begin position="280"/>
        <end position="289"/>
    </location>
</feature>
<protein>
    <submittedName>
        <fullName evidence="3">Ribosomal L1 domain-containing protein CG13096</fullName>
    </submittedName>
</protein>
<gene>
    <name evidence="3" type="primary">LOC108021382</name>
</gene>
<dbReference type="Pfam" id="PF00687">
    <property type="entry name" value="Ribosomal_L1"/>
    <property type="match status" value="1"/>
</dbReference>
<reference evidence="2" key="1">
    <citation type="submission" date="2025-05" db="UniProtKB">
        <authorList>
            <consortium name="RefSeq"/>
        </authorList>
    </citation>
    <scope>NUCLEOTIDE SEQUENCE [LARGE SCALE GENOMIC DNA]</scope>
</reference>
<dbReference type="GeneID" id="108021382"/>
<feature type="compositionally biased region" description="Basic and acidic residues" evidence="1">
    <location>
        <begin position="247"/>
        <end position="257"/>
    </location>
</feature>
<reference evidence="3" key="2">
    <citation type="submission" date="2025-08" db="UniProtKB">
        <authorList>
            <consortium name="RefSeq"/>
        </authorList>
    </citation>
    <scope>IDENTIFICATION</scope>
</reference>
<dbReference type="InterPro" id="IPR028364">
    <property type="entry name" value="Ribosomal_uL1/biogenesis"/>
</dbReference>
<dbReference type="InterPro" id="IPR053110">
    <property type="entry name" value="Ribosomal_L1-TF"/>
</dbReference>
<evidence type="ECO:0000313" key="2">
    <source>
        <dbReference type="Proteomes" id="UP001652628"/>
    </source>
</evidence>
<feature type="compositionally biased region" description="Low complexity" evidence="1">
    <location>
        <begin position="157"/>
        <end position="239"/>
    </location>
</feature>
<evidence type="ECO:0000256" key="1">
    <source>
        <dbReference type="SAM" id="MobiDB-lite"/>
    </source>
</evidence>
<evidence type="ECO:0000313" key="3">
    <source>
        <dbReference type="RefSeq" id="XP_016945569.3"/>
    </source>
</evidence>
<dbReference type="PANTHER" id="PTHR48162:SF1">
    <property type="entry name" value="RIBOSOMAL L1 DOMAIN-CONTAINING PROTEIN CG13096"/>
    <property type="match status" value="1"/>
</dbReference>
<dbReference type="InterPro" id="IPR023674">
    <property type="entry name" value="Ribosomal_uL1-like"/>
</dbReference>
<keyword evidence="2" id="KW-1185">Reference proteome</keyword>
<feature type="compositionally biased region" description="Polar residues" evidence="1">
    <location>
        <begin position="8"/>
        <end position="18"/>
    </location>
</feature>
<feature type="region of interest" description="Disordered" evidence="1">
    <location>
        <begin position="1"/>
        <end position="305"/>
    </location>
</feature>
<proteinExistence type="predicted"/>
<dbReference type="AlphaFoldDB" id="A0AB39ZY93"/>
<sequence length="733" mass="79246">MVKVQKPQPKSLNKSNSIEGVVKKKGKQEKAKKLPVEATLDLASGKKTKNAVVKKPDAAKKEPKAAKKEAEKQTKTKAAKRPLILAPPESPAAPPPAEKKSKGKPAAVDKKSAAKKPLILAPPESPVAPKKQEKKAKAAPVAGKKESAPAKKPVQEPAPVKKSAQAAAPAKKAAQAAAPAKKSAQAAAPAKKSVEAAAPAKKAAQAAVPAKKSVPAAPAAKKSVPAAAPAKKSQKAAAEAPKKSQKPAKEAPQDKPAKAQPAAQLQKKTKPVQKLSKPAKAPKSKKPFNKSKPGQAKSKAIKKEPVKAKKPVELTFELKSFDEKRYQEIVSENNVTKVCQALKTLVSGEVAKKKTTSIFTDYRYVLQVCSYKIPSCPKRMVKLNLKHSLVGSDDDVALIVTDLQRGAKFDSDPTKQHYEDLLREAGVKQRFTIVPFNQLRNEMGSFEAKRKFLNSYDYLLCDGRLSGQATAFLGKKTQKPRNVLHPVRLSKDNDKLAQEVTRALSRTAFRQLSKGDLSAIPVGNHEHSPEQLAENILLVSKQLQQVYPGGLANIRSMYLRIDITGTSALPLYVSMCAPPADTPYVVGPREQRMLKLKKQANEVLSKFAMTKDADFIKLTRDQVKRKAELREEKAALLVADAAAAPKDNDGEDTAVPTKKARKDSSSEGAKAEAESDEDEEVEEAEDSAGESDEDGDDTDGDDDDENDDDDDDDEDDDEEDDDEEDDDDEDDDE</sequence>
<dbReference type="RefSeq" id="XP_016945569.3">
    <property type="nucleotide sequence ID" value="XM_017090080.4"/>
</dbReference>
<feature type="compositionally biased region" description="Acidic residues" evidence="1">
    <location>
        <begin position="674"/>
        <end position="733"/>
    </location>
</feature>
<dbReference type="CDD" id="cd00403">
    <property type="entry name" value="Ribosomal_L1"/>
    <property type="match status" value="1"/>
</dbReference>
<feature type="compositionally biased region" description="Basic and acidic residues" evidence="1">
    <location>
        <begin position="662"/>
        <end position="673"/>
    </location>
</feature>
<feature type="compositionally biased region" description="Basic and acidic residues" evidence="1">
    <location>
        <begin position="54"/>
        <end position="74"/>
    </location>
</feature>
<name>A0AB39ZY93_DROSZ</name>
<dbReference type="SUPFAM" id="SSF56808">
    <property type="entry name" value="Ribosomal protein L1"/>
    <property type="match status" value="1"/>
</dbReference>
<organism evidence="2 3">
    <name type="scientific">Drosophila suzukii</name>
    <name type="common">Spotted-wing drosophila fruit fly</name>
    <dbReference type="NCBI Taxonomy" id="28584"/>
    <lineage>
        <taxon>Eukaryota</taxon>
        <taxon>Metazoa</taxon>
        <taxon>Ecdysozoa</taxon>
        <taxon>Arthropoda</taxon>
        <taxon>Hexapoda</taxon>
        <taxon>Insecta</taxon>
        <taxon>Pterygota</taxon>
        <taxon>Neoptera</taxon>
        <taxon>Endopterygota</taxon>
        <taxon>Diptera</taxon>
        <taxon>Brachycera</taxon>
        <taxon>Muscomorpha</taxon>
        <taxon>Ephydroidea</taxon>
        <taxon>Drosophilidae</taxon>
        <taxon>Drosophila</taxon>
        <taxon>Sophophora</taxon>
    </lineage>
</organism>
<dbReference type="PANTHER" id="PTHR48162">
    <property type="entry name" value="YALI0A06930P"/>
    <property type="match status" value="1"/>
</dbReference>
<feature type="region of interest" description="Disordered" evidence="1">
    <location>
        <begin position="640"/>
        <end position="733"/>
    </location>
</feature>